<dbReference type="AlphaFoldDB" id="A0A8J2HFM7"/>
<evidence type="ECO:0000313" key="1">
    <source>
        <dbReference type="EMBL" id="CAG5093287.1"/>
    </source>
</evidence>
<reference evidence="1" key="1">
    <citation type="submission" date="2021-04" db="EMBL/GenBank/DDBJ databases">
        <authorList>
            <person name="Chebbi M.A.C M."/>
        </authorList>
    </citation>
    <scope>NUCLEOTIDE SEQUENCE</scope>
</reference>
<sequence length="276" mass="30816">MSCKTEDSTAFTNATSENDSKLLEEIKENLSVNRPRVYLKRLSSDCQALHSKKKLKFTEEKISHVIKILPTPDSSGMCGKKLAMKKQNLIPSTPKTTAVNMNDRCSTDEDLPLTKPSHSLKTNIFDPNIINDKCSVDDSKSSVNNLDTAELNNNMKCESNLPISNSSLLLTTENIENIPVIFSSTLLNDVDLSGISRYSFNERILLDSNISDLSGREIDPVNLMHDHSYSLNNAIHSLNENNVTTEKKTNILFQLVITSFQTVILSQKILILNQNV</sequence>
<keyword evidence="2" id="KW-1185">Reference proteome</keyword>
<organism evidence="1 2">
    <name type="scientific">Cotesia congregata</name>
    <name type="common">Parasitoid wasp</name>
    <name type="synonym">Apanteles congregatus</name>
    <dbReference type="NCBI Taxonomy" id="51543"/>
    <lineage>
        <taxon>Eukaryota</taxon>
        <taxon>Metazoa</taxon>
        <taxon>Ecdysozoa</taxon>
        <taxon>Arthropoda</taxon>
        <taxon>Hexapoda</taxon>
        <taxon>Insecta</taxon>
        <taxon>Pterygota</taxon>
        <taxon>Neoptera</taxon>
        <taxon>Endopterygota</taxon>
        <taxon>Hymenoptera</taxon>
        <taxon>Apocrita</taxon>
        <taxon>Ichneumonoidea</taxon>
        <taxon>Braconidae</taxon>
        <taxon>Microgastrinae</taxon>
        <taxon>Cotesia</taxon>
    </lineage>
</organism>
<protein>
    <submittedName>
        <fullName evidence="1">Uncharacterized protein</fullName>
    </submittedName>
</protein>
<comment type="caution">
    <text evidence="1">The sequence shown here is derived from an EMBL/GenBank/DDBJ whole genome shotgun (WGS) entry which is preliminary data.</text>
</comment>
<gene>
    <name evidence="1" type="ORF">HICCMSTLAB_LOCUS6727</name>
</gene>
<dbReference type="Proteomes" id="UP000786811">
    <property type="component" value="Unassembled WGS sequence"/>
</dbReference>
<accession>A0A8J2HFM7</accession>
<proteinExistence type="predicted"/>
<name>A0A8J2HFM7_COTCN</name>
<evidence type="ECO:0000313" key="2">
    <source>
        <dbReference type="Proteomes" id="UP000786811"/>
    </source>
</evidence>
<dbReference type="EMBL" id="CAJNRD030001120">
    <property type="protein sequence ID" value="CAG5093287.1"/>
    <property type="molecule type" value="Genomic_DNA"/>
</dbReference>